<protein>
    <recommendedName>
        <fullName evidence="3">DUF2795 domain-containing protein</fullName>
    </recommendedName>
</protein>
<dbReference type="EMBL" id="JACHMF010000001">
    <property type="protein sequence ID" value="MBB4693120.1"/>
    <property type="molecule type" value="Genomic_DNA"/>
</dbReference>
<comment type="caution">
    <text evidence="1">The sequence shown here is derived from an EMBL/GenBank/DDBJ whole genome shotgun (WGS) entry which is preliminary data.</text>
</comment>
<evidence type="ECO:0000313" key="2">
    <source>
        <dbReference type="Proteomes" id="UP000542742"/>
    </source>
</evidence>
<dbReference type="Proteomes" id="UP000542742">
    <property type="component" value="Unassembled WGS sequence"/>
</dbReference>
<dbReference type="Pfam" id="PF11387">
    <property type="entry name" value="DUF2795"/>
    <property type="match status" value="1"/>
</dbReference>
<proteinExistence type="predicted"/>
<dbReference type="AlphaFoldDB" id="A0A7W7CR02"/>
<evidence type="ECO:0008006" key="3">
    <source>
        <dbReference type="Google" id="ProtNLM"/>
    </source>
</evidence>
<evidence type="ECO:0000313" key="1">
    <source>
        <dbReference type="EMBL" id="MBB4693120.1"/>
    </source>
</evidence>
<dbReference type="InterPro" id="IPR021527">
    <property type="entry name" value="DUF2795"/>
</dbReference>
<organism evidence="1 2">
    <name type="scientific">Paractinoplanes abujensis</name>
    <dbReference type="NCBI Taxonomy" id="882441"/>
    <lineage>
        <taxon>Bacteria</taxon>
        <taxon>Bacillati</taxon>
        <taxon>Actinomycetota</taxon>
        <taxon>Actinomycetes</taxon>
        <taxon>Micromonosporales</taxon>
        <taxon>Micromonosporaceae</taxon>
        <taxon>Paractinoplanes</taxon>
    </lineage>
</organism>
<accession>A0A7W7CR02</accession>
<dbReference type="RefSeq" id="WP_184951775.1">
    <property type="nucleotide sequence ID" value="NZ_BOMC01000088.1"/>
</dbReference>
<sequence>MDSTQWDVVAGALRSAGFPANRQDLINHARQQAADDRTVDVIAALPVGIYRNLVDVRDRLRTGCA</sequence>
<reference evidence="1 2" key="1">
    <citation type="submission" date="2020-08" db="EMBL/GenBank/DDBJ databases">
        <title>Sequencing the genomes of 1000 actinobacteria strains.</title>
        <authorList>
            <person name="Klenk H.-P."/>
        </authorList>
    </citation>
    <scope>NUCLEOTIDE SEQUENCE [LARGE SCALE GENOMIC DNA]</scope>
    <source>
        <strain evidence="1 2">DSM 45518</strain>
    </source>
</reference>
<keyword evidence="2" id="KW-1185">Reference proteome</keyword>
<gene>
    <name evidence="1" type="ORF">BKA14_003268</name>
</gene>
<name>A0A7W7CR02_9ACTN</name>